<evidence type="ECO:0000256" key="6">
    <source>
        <dbReference type="ARBA" id="ARBA00023242"/>
    </source>
</evidence>
<reference evidence="11" key="2">
    <citation type="submission" date="2025-05" db="UniProtKB">
        <authorList>
            <consortium name="Ensembl"/>
        </authorList>
    </citation>
    <scope>IDENTIFICATION</scope>
</reference>
<comment type="subunit">
    <text evidence="7">Part of the heterodimeric MUS81-EME2 complex; the complex forms specifically during the DNA replication phase of the cell cycle.</text>
</comment>
<dbReference type="AlphaFoldDB" id="A0A4X1VXV3"/>
<dbReference type="SMR" id="A0A4X1VXV3"/>
<dbReference type="Pfam" id="PF21292">
    <property type="entry name" value="EME1-MUS81_C"/>
    <property type="match status" value="1"/>
</dbReference>
<evidence type="ECO:0000256" key="1">
    <source>
        <dbReference type="ARBA" id="ARBA00004123"/>
    </source>
</evidence>
<dbReference type="SMART" id="SM00891">
    <property type="entry name" value="ERCC4"/>
    <property type="match status" value="1"/>
</dbReference>
<evidence type="ECO:0000259" key="10">
    <source>
        <dbReference type="SMART" id="SM00891"/>
    </source>
</evidence>
<accession>A0A4X1VXV3</accession>
<organism evidence="11 12">
    <name type="scientific">Sus scrofa</name>
    <name type="common">Pig</name>
    <dbReference type="NCBI Taxonomy" id="9823"/>
    <lineage>
        <taxon>Eukaryota</taxon>
        <taxon>Metazoa</taxon>
        <taxon>Chordata</taxon>
        <taxon>Craniata</taxon>
        <taxon>Vertebrata</taxon>
        <taxon>Euteleostomi</taxon>
        <taxon>Mammalia</taxon>
        <taxon>Eutheria</taxon>
        <taxon>Laurasiatheria</taxon>
        <taxon>Artiodactyla</taxon>
        <taxon>Suina</taxon>
        <taxon>Suidae</taxon>
        <taxon>Sus</taxon>
    </lineage>
</organism>
<evidence type="ECO:0000313" key="12">
    <source>
        <dbReference type="Proteomes" id="UP000314985"/>
    </source>
</evidence>
<dbReference type="FunFam" id="1.10.150.670:FF:000002">
    <property type="entry name" value="Crossover junction endonuclease EME1"/>
    <property type="match status" value="1"/>
</dbReference>
<dbReference type="Proteomes" id="UP000694728">
    <property type="component" value="Unplaced"/>
</dbReference>
<keyword evidence="5" id="KW-0234">DNA repair</keyword>
<dbReference type="Gene3D" id="3.40.50.10130">
    <property type="match status" value="1"/>
</dbReference>
<dbReference type="Ensembl" id="ENSSSCT00050108210.1">
    <property type="protein sequence ID" value="ENSSSCP00050047950.1"/>
    <property type="gene ID" value="ENSSSCG00050078526.1"/>
</dbReference>
<evidence type="ECO:0000256" key="2">
    <source>
        <dbReference type="ARBA" id="ARBA00005313"/>
    </source>
</evidence>
<dbReference type="GO" id="GO:0003677">
    <property type="term" value="F:DNA binding"/>
    <property type="evidence" value="ECO:0007669"/>
    <property type="project" value="InterPro"/>
</dbReference>
<evidence type="ECO:0000256" key="3">
    <source>
        <dbReference type="ARBA" id="ARBA00022763"/>
    </source>
</evidence>
<dbReference type="Ensembl" id="ENSSSCT00045066189.1">
    <property type="protein sequence ID" value="ENSSSCP00045046907.1"/>
    <property type="gene ID" value="ENSSSCG00045038219.1"/>
</dbReference>
<dbReference type="GO" id="GO:0004520">
    <property type="term" value="F:DNA endonuclease activity"/>
    <property type="evidence" value="ECO:0007669"/>
    <property type="project" value="Ensembl"/>
</dbReference>
<evidence type="ECO:0000256" key="8">
    <source>
        <dbReference type="ARBA" id="ARBA00093614"/>
    </source>
</evidence>
<sequence>MADAGAGRAGGSRRGRGRGPRRPPTWEISDSDAEGSAGEAAATVRDPAEERRAAAKALRRLRPERAVRRLAVLVDPAILEDAAADILMEALDTLSCEYRVEPQRPARSLRWSRVKPDPCPPGVPPEVWAADEQDLLLLLEPQEFLQGVGQLIQSSGPTCSVPWICPESPARPHLAVIGLDAYLWSHQPSTQEMQQPENPVVARAKVAVGWPEVEEALVLLQLWANVDVLLVASWQELSQHVCAFTKALAQRPFKQSREPRAFSFCTAGRWAAGEQVARGGTGLRAAWRWQIQQFNRVSPAVADAVVAAFPSPRLLQQAYVTCSTEQERLVLLAGLPVKTGEGARPHRVGPDLSRRLCLLLTATNPDLLLDLGC</sequence>
<comment type="subcellular location">
    <subcellularLocation>
        <location evidence="1">Nucleus</location>
    </subcellularLocation>
</comment>
<dbReference type="InterPro" id="IPR033310">
    <property type="entry name" value="Mms4/EME1/EME2"/>
</dbReference>
<comment type="similarity">
    <text evidence="2">Belongs to the EME1/MMS4 family.</text>
</comment>
<dbReference type="GO" id="GO:0006302">
    <property type="term" value="P:double-strand break repair"/>
    <property type="evidence" value="ECO:0007669"/>
    <property type="project" value="Ensembl"/>
</dbReference>
<dbReference type="Proteomes" id="UP000694720">
    <property type="component" value="Unplaced"/>
</dbReference>
<dbReference type="GO" id="GO:0000723">
    <property type="term" value="P:telomere maintenance"/>
    <property type="evidence" value="ECO:0007669"/>
    <property type="project" value="Ensembl"/>
</dbReference>
<dbReference type="GO" id="GO:0048476">
    <property type="term" value="C:Holliday junction resolvase complex"/>
    <property type="evidence" value="ECO:0007669"/>
    <property type="project" value="InterPro"/>
</dbReference>
<feature type="compositionally biased region" description="Basic residues" evidence="9">
    <location>
        <begin position="11"/>
        <end position="21"/>
    </location>
</feature>
<dbReference type="Proteomes" id="UP000694723">
    <property type="component" value="Unplaced"/>
</dbReference>
<dbReference type="PANTHER" id="PTHR21077:SF6">
    <property type="entry name" value="CROSSOVER JUNCTION ENDONUCLEASE EME2-RELATED"/>
    <property type="match status" value="1"/>
</dbReference>
<dbReference type="Proteomes" id="UP000694727">
    <property type="component" value="Unplaced"/>
</dbReference>
<dbReference type="FunFam" id="3.40.50.10130:FF:000007">
    <property type="entry name" value="Probable crossover junction endonuclease EME2"/>
    <property type="match status" value="1"/>
</dbReference>
<dbReference type="InterPro" id="IPR006166">
    <property type="entry name" value="ERCC4_domain"/>
</dbReference>
<dbReference type="Proteomes" id="UP000694570">
    <property type="component" value="Unplaced"/>
</dbReference>
<evidence type="ECO:0000256" key="5">
    <source>
        <dbReference type="ARBA" id="ARBA00023204"/>
    </source>
</evidence>
<protein>
    <recommendedName>
        <fullName evidence="8">Structure-specific endonuclease subunit EME2</fullName>
    </recommendedName>
</protein>
<dbReference type="Proteomes" id="UP000694725">
    <property type="component" value="Unplaced"/>
</dbReference>
<reference evidence="11 12" key="1">
    <citation type="submission" date="2017-08" db="EMBL/GenBank/DDBJ databases">
        <title>USMARCv1.0.</title>
        <authorList>
            <person name="Hannum G.I."/>
            <person name="Koren S."/>
            <person name="Schroeder S.G."/>
            <person name="Chin S.C."/>
            <person name="Nonneman D.J."/>
            <person name="Becker S.A."/>
            <person name="Rosen B.D."/>
            <person name="Bickhart D.M."/>
            <person name="Putnam N.H."/>
            <person name="Green R.E."/>
            <person name="Tuggle C.K."/>
            <person name="Liu H."/>
            <person name="Rohrer G.A."/>
            <person name="Warr A."/>
            <person name="Hall R."/>
            <person name="Kim K."/>
            <person name="Hume D.A."/>
            <person name="Talbot R."/>
            <person name="Chow W."/>
            <person name="Howe K."/>
            <person name="Schwartz A.S."/>
            <person name="Watson M."/>
            <person name="Archibald A.L."/>
            <person name="Phillippy A.M."/>
            <person name="Smith T.P.L."/>
        </authorList>
    </citation>
    <scope>NUCLEOTIDE SEQUENCE [LARGE SCALE GENOMIC DNA]</scope>
</reference>
<feature type="domain" description="ERCC4" evidence="10">
    <location>
        <begin position="71"/>
        <end position="320"/>
    </location>
</feature>
<keyword evidence="4" id="KW-0233">DNA recombination</keyword>
<dbReference type="Pfam" id="PF02732">
    <property type="entry name" value="ERCC4"/>
    <property type="match status" value="1"/>
</dbReference>
<dbReference type="GO" id="GO:0043596">
    <property type="term" value="C:nuclear replication fork"/>
    <property type="evidence" value="ECO:0007669"/>
    <property type="project" value="Ensembl"/>
</dbReference>
<evidence type="ECO:0000313" key="11">
    <source>
        <dbReference type="Ensembl" id="ENSSSCP00070046884.1"/>
    </source>
</evidence>
<dbReference type="PANTHER" id="PTHR21077">
    <property type="entry name" value="EME1 PROTEIN"/>
    <property type="match status" value="1"/>
</dbReference>
<dbReference type="GO" id="GO:0140767">
    <property type="term" value="F:enzyme-substrate adaptor activity"/>
    <property type="evidence" value="ECO:0007669"/>
    <property type="project" value="Ensembl"/>
</dbReference>
<dbReference type="Ensembl" id="ENSSSCT00035069360.1">
    <property type="protein sequence ID" value="ENSSSCP00035028110.1"/>
    <property type="gene ID" value="ENSSSCG00035052029.1"/>
</dbReference>
<evidence type="ECO:0000256" key="4">
    <source>
        <dbReference type="ARBA" id="ARBA00023172"/>
    </source>
</evidence>
<dbReference type="Proteomes" id="UP000694724">
    <property type="component" value="Unplaced"/>
</dbReference>
<dbReference type="Ensembl" id="ENSSSCT00060088848.1">
    <property type="protein sequence ID" value="ENSSSCP00060038449.1"/>
    <property type="gene ID" value="ENSSSCG00060065075.1"/>
</dbReference>
<dbReference type="ExpressionAtlas" id="A0A4X1VXV3">
    <property type="expression patterns" value="baseline and differential"/>
</dbReference>
<name>A0A4X1VXV3_PIG</name>
<dbReference type="Ensembl" id="ENSSSCT00065059596.1">
    <property type="protein sequence ID" value="ENSSSCP00065025857.1"/>
    <property type="gene ID" value="ENSSSCG00065043551.1"/>
</dbReference>
<dbReference type="Proteomes" id="UP000694571">
    <property type="component" value="Unplaced"/>
</dbReference>
<dbReference type="Ensembl" id="ENSSSCT00030049803.1">
    <property type="protein sequence ID" value="ENSSSCP00030022605.1"/>
    <property type="gene ID" value="ENSSSCG00030035877.1"/>
</dbReference>
<dbReference type="Ensembl" id="ENSSSCT00025026071.1">
    <property type="protein sequence ID" value="ENSSSCP00025011006.1"/>
    <property type="gene ID" value="ENSSSCG00025019219.1"/>
</dbReference>
<feature type="region of interest" description="Disordered" evidence="9">
    <location>
        <begin position="1"/>
        <end position="49"/>
    </location>
</feature>
<evidence type="ECO:0000256" key="7">
    <source>
        <dbReference type="ARBA" id="ARBA00093485"/>
    </source>
</evidence>
<keyword evidence="6" id="KW-0539">Nucleus</keyword>
<evidence type="ECO:0000256" key="9">
    <source>
        <dbReference type="SAM" id="MobiDB-lite"/>
    </source>
</evidence>
<keyword evidence="3" id="KW-0227">DNA damage</keyword>
<dbReference type="InterPro" id="IPR042530">
    <property type="entry name" value="EME1/EME2_C"/>
</dbReference>
<dbReference type="Ensembl" id="ENSSSCT00070055240.1">
    <property type="protein sequence ID" value="ENSSSCP00070046884.1"/>
    <property type="gene ID" value="ENSSSCG00070027552.1"/>
</dbReference>
<dbReference type="GO" id="GO:0031297">
    <property type="term" value="P:replication fork processing"/>
    <property type="evidence" value="ECO:0007669"/>
    <property type="project" value="Ensembl"/>
</dbReference>
<dbReference type="GO" id="GO:0000781">
    <property type="term" value="C:chromosome, telomeric region"/>
    <property type="evidence" value="ECO:0007669"/>
    <property type="project" value="Ensembl"/>
</dbReference>
<dbReference type="Gene3D" id="1.10.150.670">
    <property type="entry name" value="Crossover junction endonuclease EME1, DNA-binding domain"/>
    <property type="match status" value="1"/>
</dbReference>
<dbReference type="Ensembl" id="ENSSSCT00055061614.1">
    <property type="protein sequence ID" value="ENSSSCP00055049458.1"/>
    <property type="gene ID" value="ENSSSCG00055030872.1"/>
</dbReference>
<dbReference type="GO" id="GO:0006310">
    <property type="term" value="P:DNA recombination"/>
    <property type="evidence" value="ECO:0007669"/>
    <property type="project" value="UniProtKB-KW"/>
</dbReference>
<proteinExistence type="inferred from homology"/>
<dbReference type="Proteomes" id="UP000314985">
    <property type="component" value="Chromosome 3"/>
</dbReference>